<proteinExistence type="predicted"/>
<feature type="region of interest" description="Disordered" evidence="2">
    <location>
        <begin position="615"/>
        <end position="637"/>
    </location>
</feature>
<comment type="caution">
    <text evidence="4">The sequence shown here is derived from an EMBL/GenBank/DDBJ whole genome shotgun (WGS) entry which is preliminary data.</text>
</comment>
<dbReference type="InterPro" id="IPR027417">
    <property type="entry name" value="P-loop_NTPase"/>
</dbReference>
<dbReference type="EMBL" id="JACXYU010000008">
    <property type="protein sequence ID" value="MBD3933137.1"/>
    <property type="molecule type" value="Genomic_DNA"/>
</dbReference>
<keyword evidence="5" id="KW-1185">Reference proteome</keyword>
<protein>
    <recommendedName>
        <fullName evidence="3">FtsK domain-containing protein</fullName>
    </recommendedName>
</protein>
<dbReference type="SUPFAM" id="SSF52540">
    <property type="entry name" value="P-loop containing nucleoside triphosphate hydrolases"/>
    <property type="match status" value="1"/>
</dbReference>
<dbReference type="GO" id="GO:0005524">
    <property type="term" value="F:ATP binding"/>
    <property type="evidence" value="ECO:0007669"/>
    <property type="project" value="UniProtKB-UniRule"/>
</dbReference>
<keyword evidence="1" id="KW-0067">ATP-binding</keyword>
<evidence type="ECO:0000313" key="4">
    <source>
        <dbReference type="EMBL" id="MBD3933137.1"/>
    </source>
</evidence>
<accession>A0A927IDH8</accession>
<evidence type="ECO:0000313" key="5">
    <source>
        <dbReference type="Proteomes" id="UP000632289"/>
    </source>
</evidence>
<dbReference type="Gene3D" id="3.40.50.300">
    <property type="entry name" value="P-loop containing nucleotide triphosphate hydrolases"/>
    <property type="match status" value="1"/>
</dbReference>
<organism evidence="4 5">
    <name type="scientific">Streptomyces chumphonensis</name>
    <dbReference type="NCBI Taxonomy" id="1214925"/>
    <lineage>
        <taxon>Bacteria</taxon>
        <taxon>Bacillati</taxon>
        <taxon>Actinomycetota</taxon>
        <taxon>Actinomycetes</taxon>
        <taxon>Kitasatosporales</taxon>
        <taxon>Streptomycetaceae</taxon>
        <taxon>Streptomyces</taxon>
    </lineage>
</organism>
<evidence type="ECO:0000256" key="2">
    <source>
        <dbReference type="SAM" id="MobiDB-lite"/>
    </source>
</evidence>
<evidence type="ECO:0000259" key="3">
    <source>
        <dbReference type="PROSITE" id="PS50901"/>
    </source>
</evidence>
<feature type="domain" description="FtsK" evidence="3">
    <location>
        <begin position="271"/>
        <end position="480"/>
    </location>
</feature>
<gene>
    <name evidence="4" type="ORF">IF129_16470</name>
</gene>
<dbReference type="Pfam" id="PF13555">
    <property type="entry name" value="AAA_29"/>
    <property type="match status" value="1"/>
</dbReference>
<dbReference type="Proteomes" id="UP000632289">
    <property type="component" value="Unassembled WGS sequence"/>
</dbReference>
<dbReference type="PROSITE" id="PS50901">
    <property type="entry name" value="FTSK"/>
    <property type="match status" value="1"/>
</dbReference>
<dbReference type="InterPro" id="IPR002543">
    <property type="entry name" value="FtsK_dom"/>
</dbReference>
<feature type="binding site" evidence="1">
    <location>
        <begin position="287"/>
        <end position="294"/>
    </location>
    <ligand>
        <name>ATP</name>
        <dbReference type="ChEBI" id="CHEBI:30616"/>
    </ligand>
</feature>
<keyword evidence="1" id="KW-0547">Nucleotide-binding</keyword>
<evidence type="ECO:0000256" key="1">
    <source>
        <dbReference type="PROSITE-ProRule" id="PRU00289"/>
    </source>
</evidence>
<dbReference type="AlphaFoldDB" id="A0A927IDH8"/>
<reference evidence="4" key="1">
    <citation type="submission" date="2020-09" db="EMBL/GenBank/DDBJ databases">
        <title>Secondary metabolite and genome analysis of marine Streptomyces chumphonensis KK1-2T.</title>
        <authorList>
            <person name="Phongsopitanun W."/>
            <person name="Kanchanasin P."/>
            <person name="Pittayakhajonwut P."/>
            <person name="Suwanborirux K."/>
            <person name="Tanasupawat S."/>
        </authorList>
    </citation>
    <scope>NUCLEOTIDE SEQUENCE</scope>
    <source>
        <strain evidence="4">KK1-2</strain>
    </source>
</reference>
<name>A0A927IDH8_9ACTN</name>
<sequence length="703" mass="73614">MSLAKSPTRRKPAAGRGGPPLDWAATHGPVSGAVSAATGAGALALLGAATGMPAGWPLLVGAAGALGHGIAHSLIRRMTARTLATRATSWLLAGGWTSWAIATDPLSWTAVGTLAALGVGIGAAATNAAVHEEVAEEERLSAQAREAARELSAERRAVAAEWSDRIARVTGFQARVFAVESWASGAGFSLAAELPGDGATWDRIRARARALAADARLPRGCVVHVEEGDVQGRVVLDVPTRNVMADTVSYPSDYGPLSVLTGIPWGLLPHSEPVTLHLREACALILGPPGSGKSTFLDAVLAGFARCTDVLTFVIDLKQGAVGMPWARPYLEAEGLLPPVSGYPAAPQGVRPGVDWIAGTTTEAIVMLQTVLAINKARQAAYQQLMAQANTTLLPVSPRLPQIMVVVDEGAEALSAGPRDKERRRVGELIREGMRTTRAMGIRFVLTAVDGNLSAIGDTQVRKFSPVGVALTSGESAGNNTGKLFPGARIDTGQLNEAGAGVIGNARREGFAPTPFKGWHTTPGMVRDVVIATSNRRPTLDDVSVRAAGDAYAQRWSPERAGWMWNDGLIPATTTDKAPEKDAPGERRPGLNLAYKRREDEADAAVARLMDAIDSRYGTTPEPSPSQAMPETASGHEGPEWLTAAMAAIKDAGAAGMKPGAVADLVGRSRQAVRDALKAAAERGELVYRDNGPHSVYVHPDHA</sequence>
<feature type="region of interest" description="Disordered" evidence="2">
    <location>
        <begin position="1"/>
        <end position="24"/>
    </location>
</feature>
<dbReference type="GO" id="GO:0003677">
    <property type="term" value="F:DNA binding"/>
    <property type="evidence" value="ECO:0007669"/>
    <property type="project" value="InterPro"/>
</dbReference>